<dbReference type="Pfam" id="PF00069">
    <property type="entry name" value="Pkinase"/>
    <property type="match status" value="1"/>
</dbReference>
<dbReference type="GO" id="GO:0005524">
    <property type="term" value="F:ATP binding"/>
    <property type="evidence" value="ECO:0007669"/>
    <property type="project" value="InterPro"/>
</dbReference>
<sequence>MALVDQKTRSITVQTLHILEKGQDPHQFDWQTGGYLSIEAYEGFNAWHGRLQRKQYRADWPYDGVQRDLSRFDDLVKLLQPIPRDRIYPEFPADELTLFRPQQGADSEALYLKAPKLGHYQDGSDDLAVRLLSEARVHERILRNPHPNLDSYLGCVVEEGRLVRLALKRYGESVHDRSQSATPRGFTFQQRMGCMDQVEAAAAHLHSLGLAHNDISPSNIMFDNTGRAVLIDFDSCAPLGNTLTKGGLVSGWKGPIAGEGPQFHRSSATCDELAIQEIRRHLAEGSDLSVEEAAAANGSRCNRDVTAPEDITKRGTSSAEA</sequence>
<evidence type="ECO:0000256" key="1">
    <source>
        <dbReference type="SAM" id="MobiDB-lite"/>
    </source>
</evidence>
<dbReference type="OrthoDB" id="4799509at2759"/>
<gene>
    <name evidence="3" type="primary">Melk</name>
    <name evidence="3" type="ORF">CSHISOI_01990</name>
</gene>
<feature type="region of interest" description="Disordered" evidence="1">
    <location>
        <begin position="286"/>
        <end position="321"/>
    </location>
</feature>
<keyword evidence="3" id="KW-0418">Kinase</keyword>
<dbReference type="Gene3D" id="1.10.510.10">
    <property type="entry name" value="Transferase(Phosphotransferase) domain 1"/>
    <property type="match status" value="1"/>
</dbReference>
<evidence type="ECO:0000259" key="2">
    <source>
        <dbReference type="PROSITE" id="PS50011"/>
    </source>
</evidence>
<dbReference type="PROSITE" id="PS50011">
    <property type="entry name" value="PROTEIN_KINASE_DOM"/>
    <property type="match status" value="1"/>
</dbReference>
<evidence type="ECO:0000313" key="4">
    <source>
        <dbReference type="Proteomes" id="UP000326340"/>
    </source>
</evidence>
<feature type="domain" description="Protein kinase" evidence="2">
    <location>
        <begin position="76"/>
        <end position="321"/>
    </location>
</feature>
<dbReference type="InterPro" id="IPR000719">
    <property type="entry name" value="Prot_kinase_dom"/>
</dbReference>
<dbReference type="AlphaFoldDB" id="A0A5Q4C2C6"/>
<name>A0A5Q4C2C6_9PEZI</name>
<comment type="caution">
    <text evidence="3">The sequence shown here is derived from an EMBL/GenBank/DDBJ whole genome shotgun (WGS) entry which is preliminary data.</text>
</comment>
<dbReference type="EMBL" id="PUHP01000092">
    <property type="protein sequence ID" value="TQN73492.1"/>
    <property type="molecule type" value="Genomic_DNA"/>
</dbReference>
<dbReference type="SUPFAM" id="SSF56112">
    <property type="entry name" value="Protein kinase-like (PK-like)"/>
    <property type="match status" value="1"/>
</dbReference>
<evidence type="ECO:0000313" key="3">
    <source>
        <dbReference type="EMBL" id="TQN73492.1"/>
    </source>
</evidence>
<dbReference type="GO" id="GO:0004672">
    <property type="term" value="F:protein kinase activity"/>
    <property type="evidence" value="ECO:0007669"/>
    <property type="project" value="InterPro"/>
</dbReference>
<keyword evidence="3" id="KW-0808">Transferase</keyword>
<protein>
    <submittedName>
        <fullName evidence="3">Maternal embryonic leucine zipper kinase</fullName>
    </submittedName>
</protein>
<keyword evidence="4" id="KW-1185">Reference proteome</keyword>
<proteinExistence type="predicted"/>
<dbReference type="InterPro" id="IPR011009">
    <property type="entry name" value="Kinase-like_dom_sf"/>
</dbReference>
<accession>A0A5Q4C2C6</accession>
<dbReference type="Proteomes" id="UP000326340">
    <property type="component" value="Unassembled WGS sequence"/>
</dbReference>
<organism evidence="3 4">
    <name type="scientific">Colletotrichum shisoi</name>
    <dbReference type="NCBI Taxonomy" id="2078593"/>
    <lineage>
        <taxon>Eukaryota</taxon>
        <taxon>Fungi</taxon>
        <taxon>Dikarya</taxon>
        <taxon>Ascomycota</taxon>
        <taxon>Pezizomycotina</taxon>
        <taxon>Sordariomycetes</taxon>
        <taxon>Hypocreomycetidae</taxon>
        <taxon>Glomerellales</taxon>
        <taxon>Glomerellaceae</taxon>
        <taxon>Colletotrichum</taxon>
        <taxon>Colletotrichum destructivum species complex</taxon>
    </lineage>
</organism>
<reference evidence="3 4" key="1">
    <citation type="journal article" date="2019" name="Sci. Rep.">
        <title>Colletotrichum shisoi sp. nov., an anthracnose pathogen of Perilla frutescens in Japan: molecular phylogenetic, morphological and genomic evidence.</title>
        <authorList>
            <person name="Gan P."/>
            <person name="Tsushima A."/>
            <person name="Hiroyama R."/>
            <person name="Narusaka M."/>
            <person name="Takano Y."/>
            <person name="Narusaka Y."/>
            <person name="Kawaradani M."/>
            <person name="Damm U."/>
            <person name="Shirasu K."/>
        </authorList>
    </citation>
    <scope>NUCLEOTIDE SEQUENCE [LARGE SCALE GENOMIC DNA]</scope>
    <source>
        <strain evidence="3 4">PG-2018a</strain>
    </source>
</reference>